<evidence type="ECO:0000256" key="2">
    <source>
        <dbReference type="ARBA" id="ARBA00007739"/>
    </source>
</evidence>
<protein>
    <submittedName>
        <fullName evidence="18">Peptidoglycan glycosyltransferase</fullName>
    </submittedName>
</protein>
<dbReference type="InterPro" id="IPR036950">
    <property type="entry name" value="PBP_transglycosylase"/>
</dbReference>
<dbReference type="SUPFAM" id="SSF56601">
    <property type="entry name" value="beta-lactamase/transpeptidase-like"/>
    <property type="match status" value="1"/>
</dbReference>
<dbReference type="Pfam" id="PF00912">
    <property type="entry name" value="Transgly"/>
    <property type="match status" value="1"/>
</dbReference>
<comment type="catalytic activity">
    <reaction evidence="12">
        <text>Preferential cleavage: (Ac)2-L-Lys-D-Ala-|-D-Ala. Also transpeptidation of peptidyl-alanyl moieties that are N-acyl substituents of D-alanine.</text>
        <dbReference type="EC" id="3.4.16.4"/>
    </reaction>
</comment>
<comment type="similarity">
    <text evidence="1">In the C-terminal section; belongs to the transpeptidase family.</text>
</comment>
<dbReference type="GO" id="GO:0030288">
    <property type="term" value="C:outer membrane-bounded periplasmic space"/>
    <property type="evidence" value="ECO:0007669"/>
    <property type="project" value="TreeGrafter"/>
</dbReference>
<evidence type="ECO:0000259" key="17">
    <source>
        <dbReference type="Pfam" id="PF00912"/>
    </source>
</evidence>
<proteinExistence type="inferred from homology"/>
<feature type="compositionally biased region" description="Acidic residues" evidence="14">
    <location>
        <begin position="692"/>
        <end position="704"/>
    </location>
</feature>
<comment type="similarity">
    <text evidence="2">In the N-terminal section; belongs to the glycosyltransferase 51 family.</text>
</comment>
<keyword evidence="4" id="KW-0645">Protease</keyword>
<keyword evidence="10" id="KW-0511">Multifunctional enzyme</keyword>
<evidence type="ECO:0000313" key="18">
    <source>
        <dbReference type="EMBL" id="PMD04804.1"/>
    </source>
</evidence>
<evidence type="ECO:0000256" key="6">
    <source>
        <dbReference type="ARBA" id="ARBA00022679"/>
    </source>
</evidence>
<dbReference type="Proteomes" id="UP000235598">
    <property type="component" value="Unassembled WGS sequence"/>
</dbReference>
<keyword evidence="15" id="KW-0812">Transmembrane</keyword>
<keyword evidence="7" id="KW-0378">Hydrolase</keyword>
<feature type="compositionally biased region" description="Low complexity" evidence="14">
    <location>
        <begin position="647"/>
        <end position="666"/>
    </location>
</feature>
<evidence type="ECO:0000313" key="19">
    <source>
        <dbReference type="Proteomes" id="UP000235598"/>
    </source>
</evidence>
<keyword evidence="5" id="KW-0328">Glycosyltransferase</keyword>
<evidence type="ECO:0000256" key="7">
    <source>
        <dbReference type="ARBA" id="ARBA00022801"/>
    </source>
</evidence>
<evidence type="ECO:0000256" key="12">
    <source>
        <dbReference type="ARBA" id="ARBA00034000"/>
    </source>
</evidence>
<dbReference type="SUPFAM" id="SSF53955">
    <property type="entry name" value="Lysozyme-like"/>
    <property type="match status" value="1"/>
</dbReference>
<keyword evidence="3" id="KW-0121">Carboxypeptidase</keyword>
<dbReference type="InterPro" id="IPR050396">
    <property type="entry name" value="Glycosyltr_51/Transpeptidase"/>
</dbReference>
<keyword evidence="9" id="KW-0573">Peptidoglycan synthesis</keyword>
<dbReference type="PANTHER" id="PTHR32282">
    <property type="entry name" value="BINDING PROTEIN TRANSPEPTIDASE, PUTATIVE-RELATED"/>
    <property type="match status" value="1"/>
</dbReference>
<organism evidence="18 19">
    <name type="scientific">Brevibacterium paucivorans</name>
    <dbReference type="NCBI Taxonomy" id="170994"/>
    <lineage>
        <taxon>Bacteria</taxon>
        <taxon>Bacillati</taxon>
        <taxon>Actinomycetota</taxon>
        <taxon>Actinomycetes</taxon>
        <taxon>Micrococcales</taxon>
        <taxon>Brevibacteriaceae</taxon>
        <taxon>Brevibacterium</taxon>
    </lineage>
</organism>
<dbReference type="RefSeq" id="WP_102239446.1">
    <property type="nucleotide sequence ID" value="NZ_PNHK01000004.1"/>
</dbReference>
<feature type="compositionally biased region" description="Low complexity" evidence="14">
    <location>
        <begin position="760"/>
        <end position="777"/>
    </location>
</feature>
<evidence type="ECO:0000256" key="1">
    <source>
        <dbReference type="ARBA" id="ARBA00007090"/>
    </source>
</evidence>
<keyword evidence="8" id="KW-0133">Cell shape</keyword>
<dbReference type="Gene3D" id="1.10.3810.10">
    <property type="entry name" value="Biosynthetic peptidoglycan transglycosylase-like"/>
    <property type="match status" value="1"/>
</dbReference>
<dbReference type="GO" id="GO:0008955">
    <property type="term" value="F:peptidoglycan glycosyltransferase activity"/>
    <property type="evidence" value="ECO:0007669"/>
    <property type="project" value="UniProtKB-EC"/>
</dbReference>
<evidence type="ECO:0000256" key="3">
    <source>
        <dbReference type="ARBA" id="ARBA00022645"/>
    </source>
</evidence>
<dbReference type="GO" id="GO:0008360">
    <property type="term" value="P:regulation of cell shape"/>
    <property type="evidence" value="ECO:0007669"/>
    <property type="project" value="UniProtKB-KW"/>
</dbReference>
<evidence type="ECO:0000256" key="10">
    <source>
        <dbReference type="ARBA" id="ARBA00023268"/>
    </source>
</evidence>
<sequence>MGTRTRKDQTKSLLNYPRAGHTGFAKWIPSVRLVGLGILTGFVLIIGLFTVGYLSTSIPEPNAAAAGQTSTVYYDDGKTVIGTFKVEDRKSVDIQDISPTMQQAAIAAEDQSFYENRGISVKGLSRAAVGVITDNYAGGGSTITQQYVKNYYLTNEKTLTRKLKEMFIAIKIDQEKSKDQIMADYLNTIFLGRKSYGVEVAAHNYFDTSAKELTVEQSALLAAMIQQPSLADPSENPERYENRFRYVLNNMAENGYITKEDAKNAQLPEVKKPRSDNERLGQAGYMMDAVRSELKNQGMTDDQIDRGGMKITSTFNRDRMRDAQDAIDTLPKMKKGMHAGLTSIDPATGEVKAFYGGPKYFERMQNNSTQDIAQAGSTFKPFALVAGLEAGYRLNDSFRGSPVTFPNNGHPWTPKNYGGASYGSVTLLKATQSSINTAYAQLNINVGPDKTRDVAVRAGLPKDTPGLDDNASNVLGTASPTTLQMASAFSTFAAEGVYRSPHFVREAVDSSGESLYKPDTKGERKFEQDIMAETTYALSQVVQSGSGSYAQNLGRPAAGKTGTSTDAYSAWFVGYTPELATAVSLFREDEEGRWQKIGSYGGRGEVTGGSFPIQVWTRYMSDALEGQPKSKFPKRPDLPDKDRPKNKSGVSKSSSNSGSSGSSGSSNKKRYSKKDKKDDEGKKDEEKKSEEDQKESDDSDDSGDSGDSGDKGKDSGSESGDFGGSEDSGSEKKKSGGDKSSGEKGNTPPKKKEPKKSKSKSSSSSKSKSSKSSTSSE</sequence>
<dbReference type="Gene3D" id="3.40.710.10">
    <property type="entry name" value="DD-peptidase/beta-lactamase superfamily"/>
    <property type="match status" value="1"/>
</dbReference>
<dbReference type="InterPro" id="IPR023346">
    <property type="entry name" value="Lysozyme-like_dom_sf"/>
</dbReference>
<dbReference type="GO" id="GO:0009002">
    <property type="term" value="F:serine-type D-Ala-D-Ala carboxypeptidase activity"/>
    <property type="evidence" value="ECO:0007669"/>
    <property type="project" value="UniProtKB-EC"/>
</dbReference>
<dbReference type="PANTHER" id="PTHR32282:SF34">
    <property type="entry name" value="PENICILLIN-BINDING PROTEIN 1A"/>
    <property type="match status" value="1"/>
</dbReference>
<evidence type="ECO:0000256" key="5">
    <source>
        <dbReference type="ARBA" id="ARBA00022676"/>
    </source>
</evidence>
<evidence type="ECO:0000256" key="14">
    <source>
        <dbReference type="SAM" id="MobiDB-lite"/>
    </source>
</evidence>
<dbReference type="InterPro" id="IPR001460">
    <property type="entry name" value="PCN-bd_Tpept"/>
</dbReference>
<reference evidence="18 19" key="1">
    <citation type="submission" date="2017-09" db="EMBL/GenBank/DDBJ databases">
        <title>Bacterial strain isolated from the female urinary microbiota.</title>
        <authorList>
            <person name="Thomas-White K."/>
            <person name="Kumar N."/>
            <person name="Forster S."/>
            <person name="Putonti C."/>
            <person name="Lawley T."/>
            <person name="Wolfe A.J."/>
        </authorList>
    </citation>
    <scope>NUCLEOTIDE SEQUENCE [LARGE SCALE GENOMIC DNA]</scope>
    <source>
        <strain evidence="18 19">UMB1301</strain>
    </source>
</reference>
<evidence type="ECO:0000256" key="11">
    <source>
        <dbReference type="ARBA" id="ARBA00023316"/>
    </source>
</evidence>
<comment type="catalytic activity">
    <reaction evidence="13">
        <text>[GlcNAc-(1-&gt;4)-Mur2Ac(oyl-L-Ala-gamma-D-Glu-L-Lys-D-Ala-D-Ala)](n)-di-trans,octa-cis-undecaprenyl diphosphate + beta-D-GlcNAc-(1-&gt;4)-Mur2Ac(oyl-L-Ala-gamma-D-Glu-L-Lys-D-Ala-D-Ala)-di-trans,octa-cis-undecaprenyl diphosphate = [GlcNAc-(1-&gt;4)-Mur2Ac(oyl-L-Ala-gamma-D-Glu-L-Lys-D-Ala-D-Ala)](n+1)-di-trans,octa-cis-undecaprenyl diphosphate + di-trans,octa-cis-undecaprenyl diphosphate + H(+)</text>
        <dbReference type="Rhea" id="RHEA:23708"/>
        <dbReference type="Rhea" id="RHEA-COMP:9602"/>
        <dbReference type="Rhea" id="RHEA-COMP:9603"/>
        <dbReference type="ChEBI" id="CHEBI:15378"/>
        <dbReference type="ChEBI" id="CHEBI:58405"/>
        <dbReference type="ChEBI" id="CHEBI:60033"/>
        <dbReference type="ChEBI" id="CHEBI:78435"/>
        <dbReference type="EC" id="2.4.99.28"/>
    </reaction>
</comment>
<feature type="compositionally biased region" description="Basic and acidic residues" evidence="14">
    <location>
        <begin position="729"/>
        <end position="742"/>
    </location>
</feature>
<evidence type="ECO:0000259" key="16">
    <source>
        <dbReference type="Pfam" id="PF00905"/>
    </source>
</evidence>
<keyword evidence="15" id="KW-1133">Transmembrane helix</keyword>
<evidence type="ECO:0000256" key="4">
    <source>
        <dbReference type="ARBA" id="ARBA00022670"/>
    </source>
</evidence>
<feature type="domain" description="Glycosyl transferase family 51" evidence="17">
    <location>
        <begin position="79"/>
        <end position="251"/>
    </location>
</feature>
<feature type="region of interest" description="Disordered" evidence="14">
    <location>
        <begin position="626"/>
        <end position="777"/>
    </location>
</feature>
<feature type="compositionally biased region" description="Basic and acidic residues" evidence="14">
    <location>
        <begin position="675"/>
        <end position="691"/>
    </location>
</feature>
<evidence type="ECO:0000256" key="9">
    <source>
        <dbReference type="ARBA" id="ARBA00022984"/>
    </source>
</evidence>
<feature type="domain" description="Penicillin-binding protein transpeptidase" evidence="16">
    <location>
        <begin position="344"/>
        <end position="578"/>
    </location>
</feature>
<keyword evidence="6 18" id="KW-0808">Transferase</keyword>
<dbReference type="GO" id="GO:0008658">
    <property type="term" value="F:penicillin binding"/>
    <property type="evidence" value="ECO:0007669"/>
    <property type="project" value="InterPro"/>
</dbReference>
<dbReference type="OrthoDB" id="9766909at2"/>
<evidence type="ECO:0000256" key="8">
    <source>
        <dbReference type="ARBA" id="ARBA00022960"/>
    </source>
</evidence>
<name>A0A2N6VL20_9MICO</name>
<evidence type="ECO:0000256" key="13">
    <source>
        <dbReference type="ARBA" id="ARBA00049902"/>
    </source>
</evidence>
<accession>A0A2N6VL20</accession>
<dbReference type="InterPro" id="IPR012338">
    <property type="entry name" value="Beta-lactam/transpept-like"/>
</dbReference>
<evidence type="ECO:0000256" key="15">
    <source>
        <dbReference type="SAM" id="Phobius"/>
    </source>
</evidence>
<dbReference type="AlphaFoldDB" id="A0A2N6VL20"/>
<dbReference type="EMBL" id="PNHK01000004">
    <property type="protein sequence ID" value="PMD04804.1"/>
    <property type="molecule type" value="Genomic_DNA"/>
</dbReference>
<dbReference type="InterPro" id="IPR001264">
    <property type="entry name" value="Glyco_trans_51"/>
</dbReference>
<keyword evidence="11" id="KW-0961">Cell wall biogenesis/degradation</keyword>
<dbReference type="Pfam" id="PF00905">
    <property type="entry name" value="Transpeptidase"/>
    <property type="match status" value="1"/>
</dbReference>
<keyword evidence="15" id="KW-0472">Membrane</keyword>
<feature type="compositionally biased region" description="Basic and acidic residues" evidence="14">
    <location>
        <begin position="634"/>
        <end position="645"/>
    </location>
</feature>
<feature type="transmembrane region" description="Helical" evidence="15">
    <location>
        <begin position="33"/>
        <end position="54"/>
    </location>
</feature>
<dbReference type="GO" id="GO:0009252">
    <property type="term" value="P:peptidoglycan biosynthetic process"/>
    <property type="evidence" value="ECO:0007669"/>
    <property type="project" value="UniProtKB-KW"/>
</dbReference>
<comment type="caution">
    <text evidence="18">The sequence shown here is derived from an EMBL/GenBank/DDBJ whole genome shotgun (WGS) entry which is preliminary data.</text>
</comment>
<dbReference type="GO" id="GO:0006508">
    <property type="term" value="P:proteolysis"/>
    <property type="evidence" value="ECO:0007669"/>
    <property type="project" value="UniProtKB-KW"/>
</dbReference>
<dbReference type="GO" id="GO:0071555">
    <property type="term" value="P:cell wall organization"/>
    <property type="evidence" value="ECO:0007669"/>
    <property type="project" value="UniProtKB-KW"/>
</dbReference>
<gene>
    <name evidence="18" type="ORF">CJ199_10615</name>
</gene>
<dbReference type="FunFam" id="1.10.3810.10:FF:000001">
    <property type="entry name" value="Penicillin-binding protein 1A"/>
    <property type="match status" value="1"/>
</dbReference>